<reference evidence="5 6" key="1">
    <citation type="submission" date="2017-11" db="EMBL/GenBank/DDBJ databases">
        <title>Genomic Encyclopedia of Archaeal and Bacterial Type Strains, Phase II (KMG-II): From Individual Species to Whole Genera.</title>
        <authorList>
            <person name="Goeker M."/>
        </authorList>
    </citation>
    <scope>NUCLEOTIDE SEQUENCE [LARGE SCALE GENOMIC DNA]</scope>
    <source>
        <strain evidence="5 6">DSM 27393</strain>
    </source>
</reference>
<dbReference type="GO" id="GO:0004553">
    <property type="term" value="F:hydrolase activity, hydrolyzing O-glycosyl compounds"/>
    <property type="evidence" value="ECO:0007669"/>
    <property type="project" value="InterPro"/>
</dbReference>
<dbReference type="SUPFAM" id="SSF51445">
    <property type="entry name" value="(Trans)glycosidases"/>
    <property type="match status" value="1"/>
</dbReference>
<evidence type="ECO:0000259" key="3">
    <source>
        <dbReference type="Pfam" id="PF01301"/>
    </source>
</evidence>
<dbReference type="PANTHER" id="PTHR23421">
    <property type="entry name" value="BETA-GALACTOSIDASE RELATED"/>
    <property type="match status" value="1"/>
</dbReference>
<feature type="domain" description="Glycoside hydrolase 35 catalytic" evidence="3">
    <location>
        <begin position="13"/>
        <end position="181"/>
    </location>
</feature>
<dbReference type="Proteomes" id="UP000228758">
    <property type="component" value="Unassembled WGS sequence"/>
</dbReference>
<dbReference type="Gene3D" id="3.20.20.80">
    <property type="entry name" value="Glycosidases"/>
    <property type="match status" value="1"/>
</dbReference>
<dbReference type="InterPro" id="IPR001944">
    <property type="entry name" value="Glycoside_Hdrlase_35"/>
</dbReference>
<evidence type="ECO:0000256" key="1">
    <source>
        <dbReference type="ARBA" id="ARBA00009809"/>
    </source>
</evidence>
<dbReference type="PRINTS" id="PR00742">
    <property type="entry name" value="GLHYDRLASE35"/>
</dbReference>
<gene>
    <name evidence="5" type="ORF">CLV46_2459</name>
</gene>
<dbReference type="OrthoDB" id="9813184at2"/>
<organism evidence="5 6">
    <name type="scientific">Diaminobutyricimonas aerilata</name>
    <dbReference type="NCBI Taxonomy" id="1162967"/>
    <lineage>
        <taxon>Bacteria</taxon>
        <taxon>Bacillati</taxon>
        <taxon>Actinomycetota</taxon>
        <taxon>Actinomycetes</taxon>
        <taxon>Micrococcales</taxon>
        <taxon>Microbacteriaceae</taxon>
        <taxon>Diaminobutyricimonas</taxon>
    </lineage>
</organism>
<dbReference type="Pfam" id="PF22369">
    <property type="entry name" value="GLMA_2nd"/>
    <property type="match status" value="1"/>
</dbReference>
<dbReference type="Gene3D" id="3.40.50.880">
    <property type="match status" value="1"/>
</dbReference>
<dbReference type="InterPro" id="IPR017853">
    <property type="entry name" value="GH"/>
</dbReference>
<dbReference type="InterPro" id="IPR031330">
    <property type="entry name" value="Gly_Hdrlase_35_cat"/>
</dbReference>
<evidence type="ECO:0000259" key="4">
    <source>
        <dbReference type="Pfam" id="PF22369"/>
    </source>
</evidence>
<comment type="caution">
    <text evidence="5">The sequence shown here is derived from an EMBL/GenBank/DDBJ whole genome shotgun (WGS) entry which is preliminary data.</text>
</comment>
<evidence type="ECO:0000256" key="2">
    <source>
        <dbReference type="RuleBase" id="RU003679"/>
    </source>
</evidence>
<accession>A0A2M9CLX2</accession>
<dbReference type="RefSeq" id="WP_100365024.1">
    <property type="nucleotide sequence ID" value="NZ_PGFF01000001.1"/>
</dbReference>
<dbReference type="EMBL" id="PGFF01000001">
    <property type="protein sequence ID" value="PJJ72882.1"/>
    <property type="molecule type" value="Genomic_DNA"/>
</dbReference>
<dbReference type="InterPro" id="IPR029062">
    <property type="entry name" value="Class_I_gatase-like"/>
</dbReference>
<feature type="domain" description="GLMA-like second" evidence="4">
    <location>
        <begin position="531"/>
        <end position="584"/>
    </location>
</feature>
<protein>
    <submittedName>
        <fullName evidence="5">Beta-galactosidase</fullName>
    </submittedName>
</protein>
<dbReference type="GO" id="GO:0005975">
    <property type="term" value="P:carbohydrate metabolic process"/>
    <property type="evidence" value="ECO:0007669"/>
    <property type="project" value="InterPro"/>
</dbReference>
<evidence type="ECO:0000313" key="6">
    <source>
        <dbReference type="Proteomes" id="UP000228758"/>
    </source>
</evidence>
<evidence type="ECO:0000313" key="5">
    <source>
        <dbReference type="EMBL" id="PJJ72882.1"/>
    </source>
</evidence>
<dbReference type="InterPro" id="IPR054746">
    <property type="entry name" value="GLMA-like_second"/>
</dbReference>
<dbReference type="AlphaFoldDB" id="A0A2M9CLX2"/>
<sequence>MTGDIRLARRRIEIDGEPRLVLAGEVHYFRLARHEWEHRLEQALRAGLDTIATYIPWIWHELPDGSIDLTGESVPERDVAGFLDLCAERGLRVFARPGPFVMAELKNEGIPYRIRREHPHLVPVGWDGAPAPTRDLDYLHPDFLAEAEAWYDRILPVLAPRQLHRGGPVTAVQIDNEVGMLAWVSNTPHLTDDALAAFAERVGADRLRSLTGSDDPAAVRGGGLDVLALHHELGLFARHRFAGYLDRLAASARRHGIEVPLAVNVHGTGGGRGTTYPIGVSQLAQAYRGRDGVFAGSDYYLGELTVTNIADLYLSNAIMTAVNGPDQPMTSLEFEAGTGNYGEDLSALNSPESAELKTLLTVAQGGRLINYYLFAGGRNPRIEVPEPDGTERIAFTGERHGFAAPVDPEGEETVAYGAISSIAAELRALEPVLAAGEEEHDDLVFGFVADHYLTEYRHPASAERAEQAMDTERHRGAGFRDVLGRALVLSGFRFGAVDLQALASPQSEWATGASDVHAGAAWVPELGDTAIVLSTGRTLGAAVQRYLADHVLSGGRLVLTGLLPDRDDDGQPCSVLADALGLRSAGIRVDAVTPDSEYWPTVRSTGPLGPLPDVRVGSAQLLEATGTTEVATVFTEFESEAPCAVLVRAGAGRALVLGCDYPVHLDTWRALLALVDVRPGLTADAARPGLVATTVATPSGERALVALNVAPYPLEARLSLDGEALGDPVHLPAFGHLLRRV</sequence>
<comment type="similarity">
    <text evidence="1 2">Belongs to the glycosyl hydrolase 35 family.</text>
</comment>
<proteinExistence type="inferred from homology"/>
<keyword evidence="6" id="KW-1185">Reference proteome</keyword>
<dbReference type="Pfam" id="PF01301">
    <property type="entry name" value="Glyco_hydro_35"/>
    <property type="match status" value="1"/>
</dbReference>
<name>A0A2M9CLX2_9MICO</name>